<comment type="caution">
    <text evidence="1">The sequence shown here is derived from an EMBL/GenBank/DDBJ whole genome shotgun (WGS) entry which is preliminary data.</text>
</comment>
<proteinExistence type="predicted"/>
<dbReference type="RefSeq" id="WP_008984957.1">
    <property type="nucleotide sequence ID" value="NZ_AKKU01000017.1"/>
</dbReference>
<name>I8U5R0_9ALTE</name>
<organism evidence="1 2">
    <name type="scientific">Alishewanella agri BL06</name>
    <dbReference type="NCBI Taxonomy" id="1195246"/>
    <lineage>
        <taxon>Bacteria</taxon>
        <taxon>Pseudomonadati</taxon>
        <taxon>Pseudomonadota</taxon>
        <taxon>Gammaproteobacteria</taxon>
        <taxon>Alteromonadales</taxon>
        <taxon>Alteromonadaceae</taxon>
        <taxon>Alishewanella</taxon>
    </lineage>
</organism>
<dbReference type="STRING" id="1195246.AGRI_10616"/>
<dbReference type="PRINTS" id="PR00988">
    <property type="entry name" value="URIDINKINASE"/>
</dbReference>
<keyword evidence="2" id="KW-1185">Reference proteome</keyword>
<dbReference type="GO" id="GO:0016301">
    <property type="term" value="F:kinase activity"/>
    <property type="evidence" value="ECO:0007669"/>
    <property type="project" value="UniProtKB-KW"/>
</dbReference>
<keyword evidence="1" id="KW-0418">Kinase</keyword>
<dbReference type="SUPFAM" id="SSF52540">
    <property type="entry name" value="P-loop containing nucleoside triphosphate hydrolases"/>
    <property type="match status" value="1"/>
</dbReference>
<dbReference type="Gene3D" id="3.40.50.300">
    <property type="entry name" value="P-loop containing nucleotide triphosphate hydrolases"/>
    <property type="match status" value="1"/>
</dbReference>
<evidence type="ECO:0000313" key="2">
    <source>
        <dbReference type="Proteomes" id="UP000035062"/>
    </source>
</evidence>
<evidence type="ECO:0000313" key="1">
    <source>
        <dbReference type="EMBL" id="EIW88661.1"/>
    </source>
</evidence>
<dbReference type="PATRIC" id="fig|1195246.3.peg.2103"/>
<dbReference type="Proteomes" id="UP000035062">
    <property type="component" value="Unassembled WGS sequence"/>
</dbReference>
<protein>
    <submittedName>
        <fullName evidence="1">Phosphoribulokinase/Uridine kinase Family protein</fullName>
    </submittedName>
</protein>
<dbReference type="EMBL" id="AKKU01000017">
    <property type="protein sequence ID" value="EIW88661.1"/>
    <property type="molecule type" value="Genomic_DNA"/>
</dbReference>
<keyword evidence="1" id="KW-0808">Transferase</keyword>
<gene>
    <name evidence="1" type="ORF">AGRI_10616</name>
</gene>
<accession>I8U5R0</accession>
<dbReference type="eggNOG" id="COG4240">
    <property type="taxonomic scope" value="Bacteria"/>
</dbReference>
<reference evidence="1 2" key="1">
    <citation type="journal article" date="2012" name="J. Bacteriol.">
        <title>Genome Sequence of Pectin-Degrading Alishewanella agri, Isolated from Landfill Soil.</title>
        <authorList>
            <person name="Kim J."/>
            <person name="Jung J."/>
            <person name="Sung J.S."/>
            <person name="Chun J."/>
            <person name="Park W."/>
        </authorList>
    </citation>
    <scope>NUCLEOTIDE SEQUENCE [LARGE SCALE GENOMIC DNA]</scope>
    <source>
        <strain evidence="1 2">BL06</strain>
    </source>
</reference>
<dbReference type="InterPro" id="IPR027417">
    <property type="entry name" value="P-loop_NTPase"/>
</dbReference>
<dbReference type="AlphaFoldDB" id="I8U5R0"/>
<sequence length="278" mass="30884">MPLSTDTLQQLSKLALAEPASAAYKQVLLSLALPLTAMSKPTVIGISGAQGTGKSTLAALLATELQYRGIRCTSVSLDDYYLPKTGRAALAEQVHPLLAQRGVPGTHDIHKALADAQQVMAGQPVALPVFDKALDERRPDRPAVTLDLLLVEGWCLGLQAQSAAELVRPVNTLEVAEDPQAHWRKYVNQQLAGAYHDYFCLLKPLIWLKAPDWQSICRWRQRQEQQLWQQRGAGMSDAQLQRFMLFFQRLTELSYQQLPARANYTVVLDVLQQPTLSC</sequence>